<gene>
    <name evidence="3" type="ORF">U9M48_016050</name>
</gene>
<dbReference type="PANTHER" id="PTHR33065">
    <property type="entry name" value="OS07G0486400 PROTEIN"/>
    <property type="match status" value="1"/>
</dbReference>
<accession>A0AAQ3T691</accession>
<dbReference type="Pfam" id="PF20241">
    <property type="entry name" value="DUF6598"/>
    <property type="match status" value="1"/>
</dbReference>
<feature type="region of interest" description="Disordered" evidence="1">
    <location>
        <begin position="1"/>
        <end position="22"/>
    </location>
</feature>
<feature type="domain" description="DUF6598" evidence="2">
    <location>
        <begin position="135"/>
        <end position="385"/>
    </location>
</feature>
<evidence type="ECO:0000256" key="1">
    <source>
        <dbReference type="SAM" id="MobiDB-lite"/>
    </source>
</evidence>
<dbReference type="Proteomes" id="UP001341281">
    <property type="component" value="Chromosome 03"/>
</dbReference>
<evidence type="ECO:0000313" key="3">
    <source>
        <dbReference type="EMBL" id="WVZ66890.1"/>
    </source>
</evidence>
<sequence length="421" mass="47314">MEEAAADLKEKKTDPPPEATLPTDMREIFSIIGEGWDQEATCQRMSGRQWDAATTSKQGRKEIVEKEPLWEADDDDEDMVHGNMKTFPPLWERIPLGLLRIKYRVVDRRRNDPAMRFTYEPPRTGRIIGPRQTLQIVEIRGGLQWPLDVFGFIAIRDCIDRNRNVIFNRARDNCQALVQEDHNLVLAGPTRAVVCGNMGLVTLEVDLKAKGTTESKDKGLSFLAGQFLFDDSYTSHRINCAYTSKLSLSILEFKLCCIVRSVEATIFMRVTRGSWPDDFCCEFSALTSDDFSENAACPNNAACIDHEKIILLDYICEKLFAACDGKINLSRCVVSVGIKGELKISIKAWNDYNIVVVKEEVFTLLEAGLSYGDLEIGFCAVEVSVAWSNCCLLEDGLDLLTIAQLAQVFILKLINESFPLS</sequence>
<dbReference type="AlphaFoldDB" id="A0AAQ3T691"/>
<keyword evidence="4" id="KW-1185">Reference proteome</keyword>
<dbReference type="PANTHER" id="PTHR33065:SF177">
    <property type="entry name" value="OS08G0141000 PROTEIN"/>
    <property type="match status" value="1"/>
</dbReference>
<evidence type="ECO:0000313" key="4">
    <source>
        <dbReference type="Proteomes" id="UP001341281"/>
    </source>
</evidence>
<proteinExistence type="predicted"/>
<feature type="compositionally biased region" description="Basic and acidic residues" evidence="1">
    <location>
        <begin position="1"/>
        <end position="15"/>
    </location>
</feature>
<reference evidence="3 4" key="1">
    <citation type="submission" date="2024-02" db="EMBL/GenBank/DDBJ databases">
        <title>High-quality chromosome-scale genome assembly of Pensacola bahiagrass (Paspalum notatum Flugge var. saurae).</title>
        <authorList>
            <person name="Vega J.M."/>
            <person name="Podio M."/>
            <person name="Orjuela J."/>
            <person name="Siena L.A."/>
            <person name="Pessino S.C."/>
            <person name="Combes M.C."/>
            <person name="Mariac C."/>
            <person name="Albertini E."/>
            <person name="Pupilli F."/>
            <person name="Ortiz J.P.A."/>
            <person name="Leblanc O."/>
        </authorList>
    </citation>
    <scope>NUCLEOTIDE SEQUENCE [LARGE SCALE GENOMIC DNA]</scope>
    <source>
        <strain evidence="3">R1</strain>
        <tissue evidence="3">Leaf</tissue>
    </source>
</reference>
<name>A0AAQ3T691_PASNO</name>
<dbReference type="EMBL" id="CP144747">
    <property type="protein sequence ID" value="WVZ66890.1"/>
    <property type="molecule type" value="Genomic_DNA"/>
</dbReference>
<protein>
    <recommendedName>
        <fullName evidence="2">DUF6598 domain-containing protein</fullName>
    </recommendedName>
</protein>
<dbReference type="InterPro" id="IPR046533">
    <property type="entry name" value="DUF6598"/>
</dbReference>
<organism evidence="3 4">
    <name type="scientific">Paspalum notatum var. saurae</name>
    <dbReference type="NCBI Taxonomy" id="547442"/>
    <lineage>
        <taxon>Eukaryota</taxon>
        <taxon>Viridiplantae</taxon>
        <taxon>Streptophyta</taxon>
        <taxon>Embryophyta</taxon>
        <taxon>Tracheophyta</taxon>
        <taxon>Spermatophyta</taxon>
        <taxon>Magnoliopsida</taxon>
        <taxon>Liliopsida</taxon>
        <taxon>Poales</taxon>
        <taxon>Poaceae</taxon>
        <taxon>PACMAD clade</taxon>
        <taxon>Panicoideae</taxon>
        <taxon>Andropogonodae</taxon>
        <taxon>Paspaleae</taxon>
        <taxon>Paspalinae</taxon>
        <taxon>Paspalum</taxon>
    </lineage>
</organism>
<evidence type="ECO:0000259" key="2">
    <source>
        <dbReference type="Pfam" id="PF20241"/>
    </source>
</evidence>